<dbReference type="STRING" id="29524.SAMN02745171_01312"/>
<dbReference type="Proteomes" id="UP000190121">
    <property type="component" value="Unassembled WGS sequence"/>
</dbReference>
<proteinExistence type="predicted"/>
<name>A0A1T4P1V7_9PORP</name>
<protein>
    <submittedName>
        <fullName evidence="1">Uncharacterized protein</fullName>
    </submittedName>
</protein>
<sequence length="140" mass="16703">MESRVYQDFKRRQGEVEHLYWLTNRRIREDIHLLREPEERYYVLEEMTSLIIPKGSYVDRFLSLFKVPSITSYRRSSKSSRYLQKIAFFLPPKFRAVVTSFLKYQPIIQVAYNVAKPVLISAGISVVRNVVRGVLRRVFR</sequence>
<gene>
    <name evidence="1" type="ORF">SAMN02745171_01312</name>
</gene>
<dbReference type="OrthoDB" id="9928490at2"/>
<reference evidence="2" key="1">
    <citation type="submission" date="2017-02" db="EMBL/GenBank/DDBJ databases">
        <authorList>
            <person name="Varghese N."/>
            <person name="Submissions S."/>
        </authorList>
    </citation>
    <scope>NUCLEOTIDE SEQUENCE [LARGE SCALE GENOMIC DNA]</scope>
    <source>
        <strain evidence="2">ATCC 51356</strain>
    </source>
</reference>
<dbReference type="RefSeq" id="WP_078737212.1">
    <property type="nucleotide sequence ID" value="NZ_FUXE01000013.1"/>
</dbReference>
<accession>A0A1T4P1V7</accession>
<keyword evidence="2" id="KW-1185">Reference proteome</keyword>
<evidence type="ECO:0000313" key="2">
    <source>
        <dbReference type="Proteomes" id="UP000190121"/>
    </source>
</evidence>
<organism evidence="1 2">
    <name type="scientific">Porphyromonas circumdentaria</name>
    <dbReference type="NCBI Taxonomy" id="29524"/>
    <lineage>
        <taxon>Bacteria</taxon>
        <taxon>Pseudomonadati</taxon>
        <taxon>Bacteroidota</taxon>
        <taxon>Bacteroidia</taxon>
        <taxon>Bacteroidales</taxon>
        <taxon>Porphyromonadaceae</taxon>
        <taxon>Porphyromonas</taxon>
    </lineage>
</organism>
<dbReference type="AlphaFoldDB" id="A0A1T4P1V7"/>
<dbReference type="EMBL" id="FUXE01000013">
    <property type="protein sequence ID" value="SJZ85439.1"/>
    <property type="molecule type" value="Genomic_DNA"/>
</dbReference>
<evidence type="ECO:0000313" key="1">
    <source>
        <dbReference type="EMBL" id="SJZ85439.1"/>
    </source>
</evidence>